<keyword evidence="1" id="KW-0472">Membrane</keyword>
<accession>A0A4V5RRF1</accession>
<keyword evidence="1" id="KW-0812">Transmembrane</keyword>
<feature type="transmembrane region" description="Helical" evidence="1">
    <location>
        <begin position="21"/>
        <end position="40"/>
    </location>
</feature>
<sequence>MLTMRYMWVSFCANNPNLGRSVHLLVILLAITSIILPLVYENLLVISISLVLALICGALMIFFGLCDKIRSEMRDH</sequence>
<dbReference type="EMBL" id="SYVO01000005">
    <property type="protein sequence ID" value="TKG12856.1"/>
    <property type="molecule type" value="Genomic_DNA"/>
</dbReference>
<evidence type="ECO:0000313" key="2">
    <source>
        <dbReference type="EMBL" id="TKG12856.1"/>
    </source>
</evidence>
<evidence type="ECO:0000256" key="1">
    <source>
        <dbReference type="SAM" id="Phobius"/>
    </source>
</evidence>
<dbReference type="AlphaFoldDB" id="A0A4V5RRF1"/>
<evidence type="ECO:0000313" key="3">
    <source>
        <dbReference type="Proteomes" id="UP000305840"/>
    </source>
</evidence>
<organism evidence="2 3">
    <name type="scientific">Vibrio lentus</name>
    <dbReference type="NCBI Taxonomy" id="136468"/>
    <lineage>
        <taxon>Bacteria</taxon>
        <taxon>Pseudomonadati</taxon>
        <taxon>Pseudomonadota</taxon>
        <taxon>Gammaproteobacteria</taxon>
        <taxon>Vibrionales</taxon>
        <taxon>Vibrionaceae</taxon>
        <taxon>Vibrio</taxon>
    </lineage>
</organism>
<comment type="caution">
    <text evidence="2">The sequence shown here is derived from an EMBL/GenBank/DDBJ whole genome shotgun (WGS) entry which is preliminary data.</text>
</comment>
<feature type="transmembrane region" description="Helical" evidence="1">
    <location>
        <begin position="46"/>
        <end position="66"/>
    </location>
</feature>
<protein>
    <submittedName>
        <fullName evidence="2">Uncharacterized protein</fullName>
    </submittedName>
</protein>
<gene>
    <name evidence="2" type="ORF">FCV91_02625</name>
</gene>
<name>A0A4V5RRF1_9VIBR</name>
<reference evidence="2 3" key="1">
    <citation type="submission" date="2019-04" db="EMBL/GenBank/DDBJ databases">
        <title>A reverse ecology approach based on a biological definition of microbial populations.</title>
        <authorList>
            <person name="Arevalo P."/>
            <person name="Vaninsberghe D."/>
            <person name="Elsherbini J."/>
            <person name="Gore J."/>
            <person name="Polz M."/>
        </authorList>
    </citation>
    <scope>NUCLEOTIDE SEQUENCE [LARGE SCALE GENOMIC DNA]</scope>
    <source>
        <strain evidence="2 3">10N.222.48.A1</strain>
    </source>
</reference>
<keyword evidence="1" id="KW-1133">Transmembrane helix</keyword>
<dbReference type="Proteomes" id="UP000305840">
    <property type="component" value="Unassembled WGS sequence"/>
</dbReference>
<proteinExistence type="predicted"/>